<keyword evidence="1" id="KW-1133">Transmembrane helix</keyword>
<keyword evidence="4" id="KW-1185">Reference proteome</keyword>
<dbReference type="PATRIC" id="fig|1303518.3.peg.46"/>
<gene>
    <name evidence="3" type="ORF">CCALI_00044</name>
</gene>
<dbReference type="EMBL" id="HF951689">
    <property type="protein sequence ID" value="CCW33884.1"/>
    <property type="molecule type" value="Genomic_DNA"/>
</dbReference>
<feature type="transmembrane region" description="Helical" evidence="1">
    <location>
        <begin position="7"/>
        <end position="32"/>
    </location>
</feature>
<evidence type="ECO:0000313" key="3">
    <source>
        <dbReference type="EMBL" id="CCW33884.1"/>
    </source>
</evidence>
<dbReference type="RefSeq" id="WP_016481448.1">
    <property type="nucleotide sequence ID" value="NC_021487.1"/>
</dbReference>
<dbReference type="OrthoDB" id="191764at2"/>
<dbReference type="eggNOG" id="COG4537">
    <property type="taxonomic scope" value="Bacteria"/>
</dbReference>
<dbReference type="STRING" id="454171.CP488_01116"/>
<sequence length="273" mass="30397">MRQKRTAFTLIELLVVIAIIAILAAILFPVFAKAREQARAISCLSNLKQLGLGIMMYVQDYDETFPVPDMTYLANNPTDICGEVYGGHGSIGTGNYQVPAAAIQKYSIGGQLYPYIKNWQLWACPSDSGVTTQWQVNQRWTSYHYRFFFYSGFVSTSPSGLPGNAGNCGSVFGALTPVKESSLSKPADTFVFHELWVFHDNRTQNLPWLNGQNPPSGMAPTAKMNFTFADGHAKSFPIDDILLRAPWWPGQGYDYHWPRCPEATDLGCSQYVP</sequence>
<dbReference type="InterPro" id="IPR011453">
    <property type="entry name" value="DUF1559"/>
</dbReference>
<dbReference type="PANTHER" id="PTHR30093">
    <property type="entry name" value="GENERAL SECRETION PATHWAY PROTEIN G"/>
    <property type="match status" value="1"/>
</dbReference>
<dbReference type="InterPro" id="IPR045584">
    <property type="entry name" value="Pilin-like"/>
</dbReference>
<name>S0ES65_CHTCT</name>
<keyword evidence="1" id="KW-0472">Membrane</keyword>
<dbReference type="KEGG" id="ccz:CCALI_00044"/>
<dbReference type="InterPro" id="IPR012902">
    <property type="entry name" value="N_methyl_site"/>
</dbReference>
<dbReference type="NCBIfam" id="TIGR02532">
    <property type="entry name" value="IV_pilin_GFxxxE"/>
    <property type="match status" value="1"/>
</dbReference>
<dbReference type="HOGENOM" id="CLU_041661_1_1_0"/>
<dbReference type="PANTHER" id="PTHR30093:SF2">
    <property type="entry name" value="TYPE II SECRETION SYSTEM PROTEIN H"/>
    <property type="match status" value="1"/>
</dbReference>
<evidence type="ECO:0000256" key="1">
    <source>
        <dbReference type="SAM" id="Phobius"/>
    </source>
</evidence>
<evidence type="ECO:0000313" key="4">
    <source>
        <dbReference type="Proteomes" id="UP000014227"/>
    </source>
</evidence>
<accession>S0ES65</accession>
<feature type="domain" description="DUF1559" evidence="2">
    <location>
        <begin position="33"/>
        <end position="77"/>
    </location>
</feature>
<dbReference type="InParanoid" id="S0ES65"/>
<dbReference type="AlphaFoldDB" id="S0ES65"/>
<dbReference type="Pfam" id="PF07963">
    <property type="entry name" value="N_methyl"/>
    <property type="match status" value="1"/>
</dbReference>
<keyword evidence="1" id="KW-0812">Transmembrane</keyword>
<protein>
    <submittedName>
        <fullName evidence="3">Prepilin-type N-terminal cleavage/methylation domain</fullName>
    </submittedName>
</protein>
<organism evidence="3 4">
    <name type="scientific">Chthonomonas calidirosea (strain DSM 23976 / ICMP 18418 / T49)</name>
    <dbReference type="NCBI Taxonomy" id="1303518"/>
    <lineage>
        <taxon>Bacteria</taxon>
        <taxon>Bacillati</taxon>
        <taxon>Armatimonadota</taxon>
        <taxon>Chthonomonadia</taxon>
        <taxon>Chthonomonadales</taxon>
        <taxon>Chthonomonadaceae</taxon>
        <taxon>Chthonomonas</taxon>
    </lineage>
</organism>
<dbReference type="SUPFAM" id="SSF54523">
    <property type="entry name" value="Pili subunits"/>
    <property type="match status" value="1"/>
</dbReference>
<dbReference type="Pfam" id="PF07596">
    <property type="entry name" value="SBP_bac_10"/>
    <property type="match status" value="1"/>
</dbReference>
<reference evidence="4" key="1">
    <citation type="submission" date="2013-03" db="EMBL/GenBank/DDBJ databases">
        <title>Genome sequence of Chthonomonas calidirosea, the first sequenced genome from the Armatimonadetes phylum (formally candidate division OP10).</title>
        <authorList>
            <person name="Lee K.C.Y."/>
            <person name="Morgan X.C."/>
            <person name="Dunfield P.F."/>
            <person name="Tamas I."/>
            <person name="Houghton K.M."/>
            <person name="Vyssotski M."/>
            <person name="Ryan J.L.J."/>
            <person name="Lagutin K."/>
            <person name="McDonald I.R."/>
            <person name="Stott M.B."/>
        </authorList>
    </citation>
    <scope>NUCLEOTIDE SEQUENCE [LARGE SCALE GENOMIC DNA]</scope>
    <source>
        <strain evidence="4">DSM 23976 / ICMP 18418 / T49</strain>
    </source>
</reference>
<dbReference type="Proteomes" id="UP000014227">
    <property type="component" value="Chromosome I"/>
</dbReference>
<evidence type="ECO:0000259" key="2">
    <source>
        <dbReference type="Pfam" id="PF07596"/>
    </source>
</evidence>
<dbReference type="Gene3D" id="3.30.700.10">
    <property type="entry name" value="Glycoprotein, Type 4 Pilin"/>
    <property type="match status" value="1"/>
</dbReference>
<proteinExistence type="predicted"/>